<dbReference type="RefSeq" id="WP_266242207.1">
    <property type="nucleotide sequence ID" value="NZ_JAMXWF010000060.1"/>
</dbReference>
<dbReference type="Proteomes" id="UP001242288">
    <property type="component" value="Unassembled WGS sequence"/>
</dbReference>
<keyword evidence="2" id="KW-0732">Signal</keyword>
<proteinExistence type="predicted"/>
<feature type="chain" id="PRO_5042933969" evidence="2">
    <location>
        <begin position="26"/>
        <end position="132"/>
    </location>
</feature>
<evidence type="ECO:0000313" key="3">
    <source>
        <dbReference type="EMBL" id="MCX4151674.1"/>
    </source>
</evidence>
<evidence type="ECO:0000256" key="2">
    <source>
        <dbReference type="SAM" id="SignalP"/>
    </source>
</evidence>
<feature type="signal peptide" evidence="2">
    <location>
        <begin position="1"/>
        <end position="25"/>
    </location>
</feature>
<protein>
    <submittedName>
        <fullName evidence="4">DUF4148 domain-containing protein</fullName>
    </submittedName>
</protein>
<dbReference type="EMBL" id="JAMXWF010000060">
    <property type="protein sequence ID" value="MDQ6413486.1"/>
    <property type="molecule type" value="Genomic_DNA"/>
</dbReference>
<sequence length="132" mass="13873">MKVTILLNRTVLATLLLSASVTAFAGGGGGPRGSGPTPYSSPASRVEHVSANTERAVPLAADTAPVADDQVTHGKTRAQVRAELLQAEEAGLVPVRRNDYPPSAETVARNRVRFQQIEQAWKAGGQLTASDQ</sequence>
<evidence type="ECO:0000313" key="4">
    <source>
        <dbReference type="EMBL" id="MDQ6413486.1"/>
    </source>
</evidence>
<evidence type="ECO:0000256" key="1">
    <source>
        <dbReference type="SAM" id="MobiDB-lite"/>
    </source>
</evidence>
<organism evidence="4 6">
    <name type="scientific">Paraburkholderia madseniana</name>
    <dbReference type="NCBI Taxonomy" id="2599607"/>
    <lineage>
        <taxon>Bacteria</taxon>
        <taxon>Pseudomonadati</taxon>
        <taxon>Pseudomonadota</taxon>
        <taxon>Betaproteobacteria</taxon>
        <taxon>Burkholderiales</taxon>
        <taxon>Burkholderiaceae</taxon>
        <taxon>Paraburkholderia</taxon>
    </lineage>
</organism>
<comment type="caution">
    <text evidence="4">The sequence shown here is derived from an EMBL/GenBank/DDBJ whole genome shotgun (WGS) entry which is preliminary data.</text>
</comment>
<dbReference type="AlphaFoldDB" id="A0AAP5BMD5"/>
<gene>
    <name evidence="4" type="ORF">NIE36_40900</name>
    <name evidence="3" type="ORF">OSB80_41000</name>
</gene>
<evidence type="ECO:0000313" key="5">
    <source>
        <dbReference type="Proteomes" id="UP001209412"/>
    </source>
</evidence>
<evidence type="ECO:0000313" key="6">
    <source>
        <dbReference type="Proteomes" id="UP001242288"/>
    </source>
</evidence>
<feature type="region of interest" description="Disordered" evidence="1">
    <location>
        <begin position="25"/>
        <end position="44"/>
    </location>
</feature>
<dbReference type="EMBL" id="JAPKHW010000060">
    <property type="protein sequence ID" value="MCX4151674.1"/>
    <property type="molecule type" value="Genomic_DNA"/>
</dbReference>
<reference evidence="4" key="1">
    <citation type="submission" date="2022-06" db="EMBL/GenBank/DDBJ databases">
        <title>PHB producers.</title>
        <authorList>
            <person name="Besaury L."/>
        </authorList>
    </citation>
    <scope>NUCLEOTIDE SEQUENCE</scope>
    <source>
        <strain evidence="4 5">SEWS6</strain>
    </source>
</reference>
<name>A0AAP5BMD5_9BURK</name>
<dbReference type="Proteomes" id="UP001209412">
    <property type="component" value="Unassembled WGS sequence"/>
</dbReference>
<dbReference type="InterPro" id="IPR025421">
    <property type="entry name" value="DUF4148"/>
</dbReference>
<dbReference type="Pfam" id="PF13663">
    <property type="entry name" value="DUF4148"/>
    <property type="match status" value="1"/>
</dbReference>
<keyword evidence="5" id="KW-1185">Reference proteome</keyword>
<accession>A0AAP5BMD5</accession>